<dbReference type="InterPro" id="IPR008927">
    <property type="entry name" value="6-PGluconate_DH-like_C_sf"/>
</dbReference>
<dbReference type="SUPFAM" id="SSF48179">
    <property type="entry name" value="6-phosphogluconate dehydrogenase C-terminal domain-like"/>
    <property type="match status" value="1"/>
</dbReference>
<dbReference type="PANTHER" id="PTHR43362:SF1">
    <property type="entry name" value="MANNITOL DEHYDROGENASE 2-RELATED"/>
    <property type="match status" value="1"/>
</dbReference>
<evidence type="ECO:0000256" key="6">
    <source>
        <dbReference type="ARBA" id="ARBA00048615"/>
    </source>
</evidence>
<keyword evidence="4" id="KW-0560">Oxidoreductase</keyword>
<keyword evidence="5" id="KW-0520">NAD</keyword>
<evidence type="ECO:0000256" key="3">
    <source>
        <dbReference type="ARBA" id="ARBA00016219"/>
    </source>
</evidence>
<dbReference type="PANTHER" id="PTHR43362">
    <property type="entry name" value="MANNITOL DEHYDROGENASE DSF1-RELATED"/>
    <property type="match status" value="1"/>
</dbReference>
<accession>A0A9X1LLX3</accession>
<dbReference type="Pfam" id="PF01232">
    <property type="entry name" value="Mannitol_dh"/>
    <property type="match status" value="1"/>
</dbReference>
<name>A0A9X1LLX3_9MICO</name>
<gene>
    <name evidence="9" type="ORF">KEC56_00775</name>
</gene>
<evidence type="ECO:0000256" key="5">
    <source>
        <dbReference type="ARBA" id="ARBA00023027"/>
    </source>
</evidence>
<dbReference type="GO" id="GO:0008926">
    <property type="term" value="F:mannitol-1-phosphate 5-dehydrogenase activity"/>
    <property type="evidence" value="ECO:0007669"/>
    <property type="project" value="UniProtKB-EC"/>
</dbReference>
<dbReference type="PROSITE" id="PS00974">
    <property type="entry name" value="MANNITOL_DHGENASE"/>
    <property type="match status" value="1"/>
</dbReference>
<evidence type="ECO:0000256" key="1">
    <source>
        <dbReference type="ARBA" id="ARBA00006541"/>
    </source>
</evidence>
<dbReference type="EMBL" id="JAGTTM010000001">
    <property type="protein sequence ID" value="MCC2028073.1"/>
    <property type="molecule type" value="Genomic_DNA"/>
</dbReference>
<dbReference type="InterPro" id="IPR013118">
    <property type="entry name" value="Mannitol_DH_C"/>
</dbReference>
<dbReference type="Pfam" id="PF08125">
    <property type="entry name" value="Mannitol_dh_C"/>
    <property type="match status" value="1"/>
</dbReference>
<evidence type="ECO:0000313" key="9">
    <source>
        <dbReference type="EMBL" id="MCC2028073.1"/>
    </source>
</evidence>
<feature type="domain" description="Mannitol dehydrogenase N-terminal" evidence="7">
    <location>
        <begin position="29"/>
        <end position="279"/>
    </location>
</feature>
<dbReference type="RefSeq" id="WP_227529423.1">
    <property type="nucleotide sequence ID" value="NZ_JAGTTM010000001.1"/>
</dbReference>
<proteinExistence type="inferred from homology"/>
<organism evidence="9 10">
    <name type="scientific">Microbacterium tenebrionis</name>
    <dbReference type="NCBI Taxonomy" id="2830665"/>
    <lineage>
        <taxon>Bacteria</taxon>
        <taxon>Bacillati</taxon>
        <taxon>Actinomycetota</taxon>
        <taxon>Actinomycetes</taxon>
        <taxon>Micrococcales</taxon>
        <taxon>Microbacteriaceae</taxon>
        <taxon>Microbacterium</taxon>
    </lineage>
</organism>
<evidence type="ECO:0000313" key="10">
    <source>
        <dbReference type="Proteomes" id="UP001139289"/>
    </source>
</evidence>
<dbReference type="EC" id="1.1.1.17" evidence="2"/>
<dbReference type="InterPro" id="IPR050988">
    <property type="entry name" value="Mannitol_DH/Oxidoreductase"/>
</dbReference>
<reference evidence="9" key="1">
    <citation type="submission" date="2021-04" db="EMBL/GenBank/DDBJ databases">
        <title>Microbacterium tenobrionis sp. nov. and Microbacterium allomyrinae sp. nov., isolated from larvae of Tenobrio molitor and Allomyrina dichotoma, respectively.</title>
        <authorList>
            <person name="Lee S.D."/>
        </authorList>
    </citation>
    <scope>NUCLEOTIDE SEQUENCE</scope>
    <source>
        <strain evidence="9">YMB-B2</strain>
    </source>
</reference>
<dbReference type="InterPro" id="IPR013328">
    <property type="entry name" value="6PGD_dom2"/>
</dbReference>
<dbReference type="InterPro" id="IPR013131">
    <property type="entry name" value="Mannitol_DH_N"/>
</dbReference>
<evidence type="ECO:0000259" key="7">
    <source>
        <dbReference type="Pfam" id="PF01232"/>
    </source>
</evidence>
<evidence type="ECO:0000256" key="4">
    <source>
        <dbReference type="ARBA" id="ARBA00023002"/>
    </source>
</evidence>
<dbReference type="Gene3D" id="3.40.50.720">
    <property type="entry name" value="NAD(P)-binding Rossmann-like Domain"/>
    <property type="match status" value="1"/>
</dbReference>
<dbReference type="GO" id="GO:0019594">
    <property type="term" value="P:mannitol metabolic process"/>
    <property type="evidence" value="ECO:0007669"/>
    <property type="project" value="InterPro"/>
</dbReference>
<dbReference type="InterPro" id="IPR023027">
    <property type="entry name" value="Mannitol_DH_CS"/>
</dbReference>
<evidence type="ECO:0000256" key="2">
    <source>
        <dbReference type="ARBA" id="ARBA00012939"/>
    </source>
</evidence>
<protein>
    <recommendedName>
        <fullName evidence="3">Mannitol-1-phosphate 5-dehydrogenase</fullName>
        <ecNumber evidence="2">1.1.1.17</ecNumber>
    </recommendedName>
</protein>
<dbReference type="SUPFAM" id="SSF51735">
    <property type="entry name" value="NAD(P)-binding Rossmann-fold domains"/>
    <property type="match status" value="1"/>
</dbReference>
<dbReference type="AlphaFoldDB" id="A0A9X1LLX3"/>
<dbReference type="PRINTS" id="PR00084">
    <property type="entry name" value="MTLDHDRGNASE"/>
</dbReference>
<feature type="domain" description="Mannitol dehydrogenase C-terminal" evidence="8">
    <location>
        <begin position="289"/>
        <end position="436"/>
    </location>
</feature>
<dbReference type="Gene3D" id="1.10.1040.10">
    <property type="entry name" value="N-(1-d-carboxylethyl)-l-norvaline Dehydrogenase, domain 2"/>
    <property type="match status" value="1"/>
</dbReference>
<comment type="similarity">
    <text evidence="1">Belongs to the mannitol dehydrogenase family.</text>
</comment>
<comment type="caution">
    <text evidence="9">The sequence shown here is derived from an EMBL/GenBank/DDBJ whole genome shotgun (WGS) entry which is preliminary data.</text>
</comment>
<evidence type="ECO:0000259" key="8">
    <source>
        <dbReference type="Pfam" id="PF08125"/>
    </source>
</evidence>
<keyword evidence="10" id="KW-1185">Reference proteome</keyword>
<dbReference type="Proteomes" id="UP001139289">
    <property type="component" value="Unassembled WGS sequence"/>
</dbReference>
<dbReference type="InterPro" id="IPR000669">
    <property type="entry name" value="Mannitol_DH"/>
</dbReference>
<comment type="catalytic activity">
    <reaction evidence="6">
        <text>D-mannitol 1-phosphate + NAD(+) = beta-D-fructose 6-phosphate + NADH + H(+)</text>
        <dbReference type="Rhea" id="RHEA:19661"/>
        <dbReference type="ChEBI" id="CHEBI:15378"/>
        <dbReference type="ChEBI" id="CHEBI:57540"/>
        <dbReference type="ChEBI" id="CHEBI:57634"/>
        <dbReference type="ChEBI" id="CHEBI:57945"/>
        <dbReference type="ChEBI" id="CHEBI:61381"/>
        <dbReference type="EC" id="1.1.1.17"/>
    </reaction>
</comment>
<dbReference type="InterPro" id="IPR036291">
    <property type="entry name" value="NAD(P)-bd_dom_sf"/>
</dbReference>
<sequence>MDRLGRASLTSLPADIAVPSYLDREISVGIVHFGVGNFHRAHQAMYIDRLLQVGTADEWAICGIGLFDRDARMRDALVEQDGLYTLALRHPDGNDEISVVGSIRRFLHAPDDPDAVLDQLTDPGVRIVSLTITEGGYVEDATDGKRAADDPNVVAEAANGLSAPLTAFGWIVAALRERRRRGIPPFTVLSCDNVPGNGTVARRSVEAVARMVAPELADWIAAEVSFPSTMVDRITPVTVDADVDRIRDRAAFVDAWPVAAEPFEQWIIEDDFPAGRPDFAAAGATVVADVHAYEAIKIRLLNGGHQAVAYIGQLAGYRYVHEALGDPRIAAFVRSYMEQDAAPTLAVPEGFDVPGYIDELFHRFANPAIADTLTRLGTDASNRIPKFVVPALRDRLAAGETPRAGARLIASWREFNRQAGAGAFTLDDESAHVLMESAADPRRFLLALPTLAPLADAPAFVEAYLAACRIIAQEGVDAVLGS</sequence>